<organism evidence="7 8">
    <name type="scientific">Fodinibius halophilus</name>
    <dbReference type="NCBI Taxonomy" id="1736908"/>
    <lineage>
        <taxon>Bacteria</taxon>
        <taxon>Pseudomonadati</taxon>
        <taxon>Balneolota</taxon>
        <taxon>Balneolia</taxon>
        <taxon>Balneolales</taxon>
        <taxon>Balneolaceae</taxon>
        <taxon>Fodinibius</taxon>
    </lineage>
</organism>
<dbReference type="Proteomes" id="UP000479132">
    <property type="component" value="Unassembled WGS sequence"/>
</dbReference>
<dbReference type="PROSITE" id="PS51128">
    <property type="entry name" value="ZF_DKSA_2"/>
    <property type="match status" value="1"/>
</dbReference>
<evidence type="ECO:0000313" key="8">
    <source>
        <dbReference type="Proteomes" id="UP000479132"/>
    </source>
</evidence>
<name>A0A6M1T1C6_9BACT</name>
<dbReference type="Gene3D" id="1.20.120.910">
    <property type="entry name" value="DksA, coiled-coil domain"/>
    <property type="match status" value="1"/>
</dbReference>
<keyword evidence="2" id="KW-0863">Zinc-finger</keyword>
<evidence type="ECO:0000256" key="2">
    <source>
        <dbReference type="ARBA" id="ARBA00022771"/>
    </source>
</evidence>
<proteinExistence type="predicted"/>
<feature type="zinc finger region" description="dksA C4-type" evidence="4">
    <location>
        <begin position="101"/>
        <end position="125"/>
    </location>
</feature>
<feature type="domain" description="Zinc finger DksA/TraR C4-type" evidence="6">
    <location>
        <begin position="97"/>
        <end position="127"/>
    </location>
</feature>
<dbReference type="Pfam" id="PF01258">
    <property type="entry name" value="zf-dskA_traR"/>
    <property type="match status" value="1"/>
</dbReference>
<gene>
    <name evidence="7" type="ORF">G3569_16080</name>
</gene>
<feature type="region of interest" description="Disordered" evidence="5">
    <location>
        <begin position="39"/>
        <end position="69"/>
    </location>
</feature>
<dbReference type="RefSeq" id="WP_165271068.1">
    <property type="nucleotide sequence ID" value="NZ_JAALLS010000026.1"/>
</dbReference>
<dbReference type="EMBL" id="JAALLS010000026">
    <property type="protein sequence ID" value="NGP89878.1"/>
    <property type="molecule type" value="Genomic_DNA"/>
</dbReference>
<dbReference type="InterPro" id="IPR037187">
    <property type="entry name" value="DnaK_N"/>
</dbReference>
<evidence type="ECO:0000256" key="4">
    <source>
        <dbReference type="PROSITE-ProRule" id="PRU00510"/>
    </source>
</evidence>
<accession>A0A6M1T1C6</accession>
<dbReference type="InterPro" id="IPR000962">
    <property type="entry name" value="Znf_DskA_TraR"/>
</dbReference>
<comment type="caution">
    <text evidence="7">The sequence shown here is derived from an EMBL/GenBank/DDBJ whole genome shotgun (WGS) entry which is preliminary data.</text>
</comment>
<dbReference type="PANTHER" id="PTHR33823">
    <property type="entry name" value="RNA POLYMERASE-BINDING TRANSCRIPTION FACTOR DKSA-RELATED"/>
    <property type="match status" value="1"/>
</dbReference>
<evidence type="ECO:0000256" key="5">
    <source>
        <dbReference type="SAM" id="MobiDB-lite"/>
    </source>
</evidence>
<keyword evidence="1" id="KW-0479">Metal-binding</keyword>
<sequence length="134" mass="15707">MKNSQKRKTSLSDKKLQYFKELLLDKRSETQKELDTIRDIQSNLDEADDADYSSRAHHMGDVGSEEQESEMNYLQIERLREYIMHINDALERIENKTYGICQATGKQIPLERLEAVPHTRYSMEAKEEGLIQNN</sequence>
<evidence type="ECO:0000313" key="7">
    <source>
        <dbReference type="EMBL" id="NGP89878.1"/>
    </source>
</evidence>
<dbReference type="AlphaFoldDB" id="A0A6M1T1C6"/>
<dbReference type="SUPFAM" id="SSF57716">
    <property type="entry name" value="Glucocorticoid receptor-like (DNA-binding domain)"/>
    <property type="match status" value="1"/>
</dbReference>
<evidence type="ECO:0000256" key="1">
    <source>
        <dbReference type="ARBA" id="ARBA00022723"/>
    </source>
</evidence>
<evidence type="ECO:0000259" key="6">
    <source>
        <dbReference type="Pfam" id="PF01258"/>
    </source>
</evidence>
<keyword evidence="8" id="KW-1185">Reference proteome</keyword>
<protein>
    <submittedName>
        <fullName evidence="7">Molecular chaperone DnaK</fullName>
    </submittedName>
</protein>
<reference evidence="7 8" key="1">
    <citation type="submission" date="2020-02" db="EMBL/GenBank/DDBJ databases">
        <title>Aliifodinibius halophilus 2W32, complete genome.</title>
        <authorList>
            <person name="Li Y."/>
            <person name="Wu S."/>
        </authorList>
    </citation>
    <scope>NUCLEOTIDE SEQUENCE [LARGE SCALE GENOMIC DNA]</scope>
    <source>
        <strain evidence="7 8">2W32</strain>
    </source>
</reference>
<dbReference type="GO" id="GO:0008270">
    <property type="term" value="F:zinc ion binding"/>
    <property type="evidence" value="ECO:0007669"/>
    <property type="project" value="UniProtKB-KW"/>
</dbReference>
<dbReference type="SUPFAM" id="SSF109635">
    <property type="entry name" value="DnaK suppressor protein DksA, alpha-hairpin domain"/>
    <property type="match status" value="1"/>
</dbReference>
<keyword evidence="3" id="KW-0862">Zinc</keyword>
<evidence type="ECO:0000256" key="3">
    <source>
        <dbReference type="ARBA" id="ARBA00022833"/>
    </source>
</evidence>